<dbReference type="InterPro" id="IPR011527">
    <property type="entry name" value="ABC1_TM_dom"/>
</dbReference>
<dbReference type="PROSITE" id="PS50893">
    <property type="entry name" value="ABC_TRANSPORTER_2"/>
    <property type="match status" value="1"/>
</dbReference>
<reference evidence="10 11" key="1">
    <citation type="submission" date="2016-10" db="EMBL/GenBank/DDBJ databases">
        <authorList>
            <person name="de Groot N.N."/>
        </authorList>
    </citation>
    <scope>NUCLEOTIDE SEQUENCE [LARGE SCALE GENOMIC DNA]</scope>
    <source>
        <strain evidence="10 11">CPCC 202699</strain>
    </source>
</reference>
<evidence type="ECO:0000259" key="9">
    <source>
        <dbReference type="PROSITE" id="PS50929"/>
    </source>
</evidence>
<keyword evidence="6 7" id="KW-0472">Membrane</keyword>
<evidence type="ECO:0000259" key="8">
    <source>
        <dbReference type="PROSITE" id="PS50893"/>
    </source>
</evidence>
<feature type="transmembrane region" description="Helical" evidence="7">
    <location>
        <begin position="276"/>
        <end position="296"/>
    </location>
</feature>
<dbReference type="InterPro" id="IPR039421">
    <property type="entry name" value="Type_1_exporter"/>
</dbReference>
<dbReference type="OrthoDB" id="9806127at2"/>
<dbReference type="Gene3D" id="3.40.50.300">
    <property type="entry name" value="P-loop containing nucleotide triphosphate hydrolases"/>
    <property type="match status" value="1"/>
</dbReference>
<evidence type="ECO:0000256" key="6">
    <source>
        <dbReference type="ARBA" id="ARBA00023136"/>
    </source>
</evidence>
<feature type="transmembrane region" description="Helical" evidence="7">
    <location>
        <begin position="155"/>
        <end position="171"/>
    </location>
</feature>
<dbReference type="GO" id="GO:0034040">
    <property type="term" value="F:ATPase-coupled lipid transmembrane transporter activity"/>
    <property type="evidence" value="ECO:0007669"/>
    <property type="project" value="TreeGrafter"/>
</dbReference>
<dbReference type="PANTHER" id="PTHR24221">
    <property type="entry name" value="ATP-BINDING CASSETTE SUB-FAMILY B"/>
    <property type="match status" value="1"/>
</dbReference>
<name>A0A1H3GGQ7_9PSEU</name>
<dbReference type="InterPro" id="IPR003439">
    <property type="entry name" value="ABC_transporter-like_ATP-bd"/>
</dbReference>
<dbReference type="InterPro" id="IPR003593">
    <property type="entry name" value="AAA+_ATPase"/>
</dbReference>
<evidence type="ECO:0000256" key="7">
    <source>
        <dbReference type="SAM" id="Phobius"/>
    </source>
</evidence>
<sequence length="565" mass="60109">MVRRADRLLLELARANPARTTAYGLSTLLSSSTALMLPATLAAAVDAAVGQAGTRTALVMFCALVVVATVAEVTTELLEVRTTTATQTRLRHRLIRHLLSLDSRAQQRFPSGDALNRVLESTAQTGQLIPMALSGLASFATSLGGAVMLMVIDPWIGLVFCVTGPLVYLLASRFMSTAARLTQDYQEVQGLLSSRFLDAVSGIRSIRAMGTAAQETERVLAPLPRLRAAGFEFWKVQRDVGWQLSLIVPFLNIGVLCVAGYGLSTQRLSPGDMLAVTGYLTYAFGIFSQIRVFGMLGRIRGSAERADEILAVPSAATGTRRLPETGRGELRLTGVRVVVGDRAVLDGIDLTVSAGMSVAVVGVSGTGKSTFAAVAGGLLEPDTGSVCLDGVDLRELIRADAGAAVAYAFERPVLFGETVGEAITFADYAIDQAAVREALMASHAADFVDRLPDRLGTTVDELRISGGELQRIGLARALCRDARVLVLDDAMSSLDTVTEAQISGLLRHLGTTRVIIAHRASTAAGADRVIWLHEGRIAGYAPHSELLEDPGYAELFAQQESESLR</sequence>
<keyword evidence="11" id="KW-1185">Reference proteome</keyword>
<dbReference type="SMART" id="SM00382">
    <property type="entry name" value="AAA"/>
    <property type="match status" value="1"/>
</dbReference>
<dbReference type="InterPro" id="IPR027417">
    <property type="entry name" value="P-loop_NTPase"/>
</dbReference>
<evidence type="ECO:0000256" key="3">
    <source>
        <dbReference type="ARBA" id="ARBA00022741"/>
    </source>
</evidence>
<accession>A0A1H3GGQ7</accession>
<dbReference type="Gene3D" id="1.20.1560.10">
    <property type="entry name" value="ABC transporter type 1, transmembrane domain"/>
    <property type="match status" value="1"/>
</dbReference>
<dbReference type="InterPro" id="IPR017871">
    <property type="entry name" value="ABC_transporter-like_CS"/>
</dbReference>
<feature type="transmembrane region" description="Helical" evidence="7">
    <location>
        <begin position="21"/>
        <end position="45"/>
    </location>
</feature>
<dbReference type="PROSITE" id="PS50929">
    <property type="entry name" value="ABC_TM1F"/>
    <property type="match status" value="1"/>
</dbReference>
<evidence type="ECO:0000256" key="1">
    <source>
        <dbReference type="ARBA" id="ARBA00004651"/>
    </source>
</evidence>
<keyword evidence="5 7" id="KW-1133">Transmembrane helix</keyword>
<keyword evidence="3" id="KW-0547">Nucleotide-binding</keyword>
<dbReference type="SUPFAM" id="SSF90123">
    <property type="entry name" value="ABC transporter transmembrane region"/>
    <property type="match status" value="1"/>
</dbReference>
<dbReference type="PROSITE" id="PS00211">
    <property type="entry name" value="ABC_TRANSPORTER_1"/>
    <property type="match status" value="1"/>
</dbReference>
<dbReference type="GO" id="GO:0005886">
    <property type="term" value="C:plasma membrane"/>
    <property type="evidence" value="ECO:0007669"/>
    <property type="project" value="UniProtKB-SubCell"/>
</dbReference>
<evidence type="ECO:0000256" key="2">
    <source>
        <dbReference type="ARBA" id="ARBA00022692"/>
    </source>
</evidence>
<dbReference type="GO" id="GO:0140359">
    <property type="term" value="F:ABC-type transporter activity"/>
    <property type="evidence" value="ECO:0007669"/>
    <property type="project" value="InterPro"/>
</dbReference>
<keyword evidence="2 7" id="KW-0812">Transmembrane</keyword>
<dbReference type="STRING" id="589385.SAMN05421504_104233"/>
<feature type="transmembrane region" description="Helical" evidence="7">
    <location>
        <begin position="128"/>
        <end position="149"/>
    </location>
</feature>
<evidence type="ECO:0000313" key="10">
    <source>
        <dbReference type="EMBL" id="SDY01828.1"/>
    </source>
</evidence>
<dbReference type="EMBL" id="FNON01000004">
    <property type="protein sequence ID" value="SDY01828.1"/>
    <property type="molecule type" value="Genomic_DNA"/>
</dbReference>
<dbReference type="GO" id="GO:0005524">
    <property type="term" value="F:ATP binding"/>
    <property type="evidence" value="ECO:0007669"/>
    <property type="project" value="UniProtKB-KW"/>
</dbReference>
<dbReference type="SUPFAM" id="SSF52540">
    <property type="entry name" value="P-loop containing nucleoside triphosphate hydrolases"/>
    <property type="match status" value="1"/>
</dbReference>
<comment type="subcellular location">
    <subcellularLocation>
        <location evidence="1">Cell membrane</location>
        <topology evidence="1">Multi-pass membrane protein</topology>
    </subcellularLocation>
</comment>
<proteinExistence type="predicted"/>
<dbReference type="PANTHER" id="PTHR24221:SF654">
    <property type="entry name" value="ATP-BINDING CASSETTE SUB-FAMILY B MEMBER 6"/>
    <property type="match status" value="1"/>
</dbReference>
<organism evidence="10 11">
    <name type="scientific">Amycolatopsis xylanica</name>
    <dbReference type="NCBI Taxonomy" id="589385"/>
    <lineage>
        <taxon>Bacteria</taxon>
        <taxon>Bacillati</taxon>
        <taxon>Actinomycetota</taxon>
        <taxon>Actinomycetes</taxon>
        <taxon>Pseudonocardiales</taxon>
        <taxon>Pseudonocardiaceae</taxon>
        <taxon>Amycolatopsis</taxon>
    </lineage>
</organism>
<dbReference type="Pfam" id="PF00664">
    <property type="entry name" value="ABC_membrane"/>
    <property type="match status" value="1"/>
</dbReference>
<gene>
    <name evidence="10" type="ORF">SAMN05421504_104233</name>
</gene>
<dbReference type="Proteomes" id="UP000199515">
    <property type="component" value="Unassembled WGS sequence"/>
</dbReference>
<dbReference type="InterPro" id="IPR036640">
    <property type="entry name" value="ABC1_TM_sf"/>
</dbReference>
<dbReference type="GO" id="GO:0016887">
    <property type="term" value="F:ATP hydrolysis activity"/>
    <property type="evidence" value="ECO:0007669"/>
    <property type="project" value="InterPro"/>
</dbReference>
<keyword evidence="4 10" id="KW-0067">ATP-binding</keyword>
<feature type="domain" description="ABC transmembrane type-1" evidence="9">
    <location>
        <begin position="25"/>
        <end position="290"/>
    </location>
</feature>
<feature type="transmembrane region" description="Helical" evidence="7">
    <location>
        <begin position="57"/>
        <end position="78"/>
    </location>
</feature>
<feature type="transmembrane region" description="Helical" evidence="7">
    <location>
        <begin position="244"/>
        <end position="264"/>
    </location>
</feature>
<evidence type="ECO:0000256" key="5">
    <source>
        <dbReference type="ARBA" id="ARBA00022989"/>
    </source>
</evidence>
<dbReference type="RefSeq" id="WP_091290932.1">
    <property type="nucleotide sequence ID" value="NZ_FNON01000004.1"/>
</dbReference>
<dbReference type="AlphaFoldDB" id="A0A1H3GGQ7"/>
<evidence type="ECO:0000313" key="11">
    <source>
        <dbReference type="Proteomes" id="UP000199515"/>
    </source>
</evidence>
<feature type="domain" description="ABC transporter" evidence="8">
    <location>
        <begin position="330"/>
        <end position="559"/>
    </location>
</feature>
<protein>
    <submittedName>
        <fullName evidence="10">ATP-binding cassette, subfamily B</fullName>
    </submittedName>
</protein>
<dbReference type="Pfam" id="PF00005">
    <property type="entry name" value="ABC_tran"/>
    <property type="match status" value="1"/>
</dbReference>
<evidence type="ECO:0000256" key="4">
    <source>
        <dbReference type="ARBA" id="ARBA00022840"/>
    </source>
</evidence>